<keyword evidence="2" id="KW-0378">Hydrolase</keyword>
<gene>
    <name evidence="2" type="ORF">OCC_03858</name>
</gene>
<dbReference type="PANTHER" id="PTHR42951">
    <property type="entry name" value="METALLO-BETA-LACTAMASE DOMAIN-CONTAINING"/>
    <property type="match status" value="1"/>
</dbReference>
<dbReference type="SUPFAM" id="SSF56281">
    <property type="entry name" value="Metallo-hydrolase/oxidoreductase"/>
    <property type="match status" value="1"/>
</dbReference>
<feature type="domain" description="Metallo-beta-lactamase" evidence="1">
    <location>
        <begin position="19"/>
        <end position="207"/>
    </location>
</feature>
<dbReference type="CDD" id="cd06262">
    <property type="entry name" value="metallo-hydrolase-like_MBL-fold"/>
    <property type="match status" value="1"/>
</dbReference>
<dbReference type="AlphaFoldDB" id="H3ZPC3"/>
<dbReference type="InterPro" id="IPR036866">
    <property type="entry name" value="RibonucZ/Hydroxyglut_hydro"/>
</dbReference>
<dbReference type="OrthoDB" id="197151at2157"/>
<dbReference type="KEGG" id="tlt:OCC_03858"/>
<dbReference type="GeneID" id="16550222"/>
<dbReference type="InterPro" id="IPR001279">
    <property type="entry name" value="Metallo-B-lactamas"/>
</dbReference>
<protein>
    <submittedName>
        <fullName evidence="2">Hydrolase</fullName>
    </submittedName>
</protein>
<evidence type="ECO:0000313" key="3">
    <source>
        <dbReference type="Proteomes" id="UP000015502"/>
    </source>
</evidence>
<dbReference type="PANTHER" id="PTHR42951:SF4">
    <property type="entry name" value="ACYL-COENZYME A THIOESTERASE MBLAC2"/>
    <property type="match status" value="1"/>
</dbReference>
<keyword evidence="3" id="KW-1185">Reference proteome</keyword>
<dbReference type="Pfam" id="PF00753">
    <property type="entry name" value="Lactamase_B"/>
    <property type="match status" value="1"/>
</dbReference>
<evidence type="ECO:0000259" key="1">
    <source>
        <dbReference type="SMART" id="SM00849"/>
    </source>
</evidence>
<dbReference type="PaxDb" id="523849-OCC_03858"/>
<dbReference type="EMBL" id="CP006670">
    <property type="protein sequence ID" value="EHR78158.1"/>
    <property type="molecule type" value="Genomic_DNA"/>
</dbReference>
<reference evidence="2 3" key="1">
    <citation type="journal article" date="2012" name="J. Bacteriol.">
        <title>Genome sequence of the model hyperthermophilic archaeon Thermococcus litoralis NS-C.</title>
        <authorList>
            <person name="Gardner A.F."/>
            <person name="Kumar S."/>
            <person name="Perler F.B."/>
        </authorList>
    </citation>
    <scope>NUCLEOTIDE SEQUENCE [LARGE SCALE GENOMIC DNA]</scope>
    <source>
        <strain evidence="3">ATCC 51850 / DSM 5473 / JCM 8560 / NS-C</strain>
    </source>
</reference>
<dbReference type="Proteomes" id="UP000015502">
    <property type="component" value="Chromosome"/>
</dbReference>
<sequence length="229" mass="26166">MIPIEIPPNTVMLKGIGYDSNIYLFRDRREGLIVDTGTGVYWHRYFEVFDREGYLEGLEKVTILNTHEHFDHIGGNRKFKEFLEERDIEVFFAAHTLTAEALEKGNDYVILSYAYGRRFMPHNVDIRLDDGSVLKVGSKELKVIYTPGHTAGSLCLYEPEEKVLFTGDTVFKGTVGRTDLPTGSFEELVRSLKKLEALDVYIALPGHGKPITNWEENFELIKKVLGVFE</sequence>
<dbReference type="STRING" id="523849.OCC_03858"/>
<proteinExistence type="predicted"/>
<dbReference type="InterPro" id="IPR050855">
    <property type="entry name" value="NDM-1-like"/>
</dbReference>
<dbReference type="Gene3D" id="3.60.15.10">
    <property type="entry name" value="Ribonuclease Z/Hydroxyacylglutathione hydrolase-like"/>
    <property type="match status" value="1"/>
</dbReference>
<name>H3ZPC3_THELN</name>
<dbReference type="SMART" id="SM00849">
    <property type="entry name" value="Lactamase_B"/>
    <property type="match status" value="1"/>
</dbReference>
<organism evidence="2 3">
    <name type="scientific">Thermococcus litoralis (strain ATCC 51850 / DSM 5473 / JCM 8560 / NS-C)</name>
    <dbReference type="NCBI Taxonomy" id="523849"/>
    <lineage>
        <taxon>Archaea</taxon>
        <taxon>Methanobacteriati</taxon>
        <taxon>Methanobacteriota</taxon>
        <taxon>Thermococci</taxon>
        <taxon>Thermococcales</taxon>
        <taxon>Thermococcaceae</taxon>
        <taxon>Thermococcus</taxon>
    </lineage>
</organism>
<dbReference type="HOGENOM" id="CLU_030571_5_1_2"/>
<evidence type="ECO:0000313" key="2">
    <source>
        <dbReference type="EMBL" id="EHR78158.1"/>
    </source>
</evidence>
<dbReference type="GO" id="GO:0016787">
    <property type="term" value="F:hydrolase activity"/>
    <property type="evidence" value="ECO:0007669"/>
    <property type="project" value="UniProtKB-KW"/>
</dbReference>
<accession>H3ZPC3</accession>
<dbReference type="RefSeq" id="WP_004068859.1">
    <property type="nucleotide sequence ID" value="NC_022084.1"/>
</dbReference>